<dbReference type="Gene3D" id="1.10.510.10">
    <property type="entry name" value="Transferase(Phosphotransferase) domain 1"/>
    <property type="match status" value="1"/>
</dbReference>
<dbReference type="InterPro" id="IPR011009">
    <property type="entry name" value="Kinase-like_dom_sf"/>
</dbReference>
<dbReference type="PROSITE" id="PS00108">
    <property type="entry name" value="PROTEIN_KINASE_ST"/>
    <property type="match status" value="1"/>
</dbReference>
<name>A0A6C0KE64_9ZZZZ</name>
<evidence type="ECO:0000313" key="2">
    <source>
        <dbReference type="EMBL" id="QHU15471.1"/>
    </source>
</evidence>
<dbReference type="GO" id="GO:0005524">
    <property type="term" value="F:ATP binding"/>
    <property type="evidence" value="ECO:0007669"/>
    <property type="project" value="InterPro"/>
</dbReference>
<dbReference type="InterPro" id="IPR008271">
    <property type="entry name" value="Ser/Thr_kinase_AS"/>
</dbReference>
<dbReference type="InterPro" id="IPR045269">
    <property type="entry name" value="Atg1-like"/>
</dbReference>
<dbReference type="AlphaFoldDB" id="A0A6C0KE64"/>
<reference evidence="2" key="1">
    <citation type="journal article" date="2020" name="Nature">
        <title>Giant virus diversity and host interactions through global metagenomics.</title>
        <authorList>
            <person name="Schulz F."/>
            <person name="Roux S."/>
            <person name="Paez-Espino D."/>
            <person name="Jungbluth S."/>
            <person name="Walsh D.A."/>
            <person name="Denef V.J."/>
            <person name="McMahon K.D."/>
            <person name="Konstantinidis K.T."/>
            <person name="Eloe-Fadrosh E.A."/>
            <person name="Kyrpides N.C."/>
            <person name="Woyke T."/>
        </authorList>
    </citation>
    <scope>NUCLEOTIDE SEQUENCE</scope>
    <source>
        <strain evidence="2">GVMAG-S-1103017-68</strain>
    </source>
</reference>
<protein>
    <recommendedName>
        <fullName evidence="1">Protein kinase domain-containing protein</fullName>
    </recommendedName>
</protein>
<feature type="domain" description="Protein kinase" evidence="1">
    <location>
        <begin position="28"/>
        <end position="260"/>
    </location>
</feature>
<dbReference type="CDD" id="cd00180">
    <property type="entry name" value="PKc"/>
    <property type="match status" value="1"/>
</dbReference>
<dbReference type="GO" id="GO:0004674">
    <property type="term" value="F:protein serine/threonine kinase activity"/>
    <property type="evidence" value="ECO:0007669"/>
    <property type="project" value="InterPro"/>
</dbReference>
<dbReference type="EMBL" id="MN740859">
    <property type="protein sequence ID" value="QHU15471.1"/>
    <property type="molecule type" value="Genomic_DNA"/>
</dbReference>
<dbReference type="InterPro" id="IPR000719">
    <property type="entry name" value="Prot_kinase_dom"/>
</dbReference>
<proteinExistence type="predicted"/>
<accession>A0A6C0KE64</accession>
<dbReference type="GO" id="GO:0010506">
    <property type="term" value="P:regulation of autophagy"/>
    <property type="evidence" value="ECO:0007669"/>
    <property type="project" value="InterPro"/>
</dbReference>
<dbReference type="GO" id="GO:0005737">
    <property type="term" value="C:cytoplasm"/>
    <property type="evidence" value="ECO:0007669"/>
    <property type="project" value="TreeGrafter"/>
</dbReference>
<dbReference type="PROSITE" id="PS50011">
    <property type="entry name" value="PROTEIN_KINASE_DOM"/>
    <property type="match status" value="1"/>
</dbReference>
<dbReference type="SUPFAM" id="SSF56112">
    <property type="entry name" value="Protein kinase-like (PK-like)"/>
    <property type="match status" value="1"/>
</dbReference>
<organism evidence="2">
    <name type="scientific">viral metagenome</name>
    <dbReference type="NCBI Taxonomy" id="1070528"/>
    <lineage>
        <taxon>unclassified sequences</taxon>
        <taxon>metagenomes</taxon>
        <taxon>organismal metagenomes</taxon>
    </lineage>
</organism>
<evidence type="ECO:0000259" key="1">
    <source>
        <dbReference type="PROSITE" id="PS50011"/>
    </source>
</evidence>
<dbReference type="SMART" id="SM00220">
    <property type="entry name" value="S_TKc"/>
    <property type="match status" value="1"/>
</dbReference>
<sequence length="260" mass="28570">MALFRWLRWLGLCTAAAWAIHRRLHTLRFPVAQLGLGQSATVFRQGKLAVKVFHAHQGLVELGRSEYNLLSKLSHPNIVRCIGCGMQGDRFAITFEFVAGGDLQQYVFSRGVPAVAMRTTVVAQVAAALRYLHTGELFHGDVKPENVLLDRDPERNGMVLAKLADFGFAGPKACCPQRGTEGYAAPEIKNHTATDGRPADIYGLGALLFAIKFGRLYEARVVGDADENDPEECAIEEMTKRAPADRPTAATVLFFFQNPV</sequence>
<dbReference type="PANTHER" id="PTHR24348">
    <property type="entry name" value="SERINE/THREONINE-PROTEIN KINASE UNC-51-RELATED"/>
    <property type="match status" value="1"/>
</dbReference>
<dbReference type="Pfam" id="PF00069">
    <property type="entry name" value="Pkinase"/>
    <property type="match status" value="1"/>
</dbReference>